<dbReference type="EMBL" id="AY915806">
    <property type="protein sequence ID" value="AAX31027.1"/>
    <property type="molecule type" value="mRNA"/>
</dbReference>
<dbReference type="InterPro" id="IPR043128">
    <property type="entry name" value="Rev_trsase/Diguanyl_cyclase"/>
</dbReference>
<proteinExistence type="evidence at transcript level"/>
<organism evidence="1">
    <name type="scientific">Schistosoma japonicum</name>
    <name type="common">Blood fluke</name>
    <dbReference type="NCBI Taxonomy" id="6182"/>
    <lineage>
        <taxon>Eukaryota</taxon>
        <taxon>Metazoa</taxon>
        <taxon>Spiralia</taxon>
        <taxon>Lophotrochozoa</taxon>
        <taxon>Platyhelminthes</taxon>
        <taxon>Trematoda</taxon>
        <taxon>Digenea</taxon>
        <taxon>Strigeidida</taxon>
        <taxon>Schistosomatoidea</taxon>
        <taxon>Schistosomatidae</taxon>
        <taxon>Schistosoma</taxon>
    </lineage>
</organism>
<dbReference type="InterPro" id="IPR043502">
    <property type="entry name" value="DNA/RNA_pol_sf"/>
</dbReference>
<reference evidence="1" key="1">
    <citation type="submission" date="2005-01" db="EMBL/GenBank/DDBJ databases">
        <authorList>
            <person name="Han Z."/>
        </authorList>
    </citation>
    <scope>NUCLEOTIDE SEQUENCE</scope>
</reference>
<evidence type="ECO:0000313" key="1">
    <source>
        <dbReference type="EMBL" id="AAX31027.1"/>
    </source>
</evidence>
<dbReference type="Gene3D" id="3.30.70.270">
    <property type="match status" value="1"/>
</dbReference>
<dbReference type="SUPFAM" id="SSF56672">
    <property type="entry name" value="DNA/RNA polymerases"/>
    <property type="match status" value="1"/>
</dbReference>
<accession>Q5BR09</accession>
<name>Q5BR09_SCHJA</name>
<protein>
    <submittedName>
        <fullName evidence="1">SJCHGC09733 protein</fullName>
    </submittedName>
</protein>
<reference evidence="1" key="2">
    <citation type="journal article" date="2006" name="PLoS Pathog.">
        <title>New perspectives on host-parasite interplay by comparative transcriptomic and proteomic analyses of Schistosoma japonicum.</title>
        <authorList>
            <person name="Liu F."/>
            <person name="Lu J."/>
            <person name="Hu W."/>
            <person name="Wang S.Y."/>
            <person name="Cui S.J."/>
            <person name="Chi M."/>
            <person name="Yan Q."/>
            <person name="Wang X.R."/>
            <person name="Song H.D."/>
            <person name="Xu X.N."/>
            <person name="Wang J.J."/>
            <person name="Zhang X.L."/>
            <person name="Zhang X."/>
            <person name="Wang Z.Q."/>
            <person name="Xue C.L."/>
            <person name="Brindley P.J."/>
            <person name="McManus D.P."/>
            <person name="Yang P.Y."/>
            <person name="Feng Z."/>
            <person name="Chen Z."/>
            <person name="Han Z.G."/>
        </authorList>
    </citation>
    <scope>NUCLEOTIDE SEQUENCE</scope>
</reference>
<sequence length="84" mass="9554">MDRIRALNLKPNPDKCRFRVSEVQYVGHLLTDMGVKPDPGKTEAVRLMPTPENKLGLGSSMTNYLSKFIQRYREVPVPCVTFCV</sequence>
<dbReference type="AlphaFoldDB" id="Q5BR09"/>